<organism evidence="6 7">
    <name type="scientific">Adlercreutzia rubneri</name>
    <dbReference type="NCBI Taxonomy" id="2916441"/>
    <lineage>
        <taxon>Bacteria</taxon>
        <taxon>Bacillati</taxon>
        <taxon>Actinomycetota</taxon>
        <taxon>Coriobacteriia</taxon>
        <taxon>Eggerthellales</taxon>
        <taxon>Eggerthellaceae</taxon>
        <taxon>Adlercreutzia</taxon>
    </lineage>
</organism>
<name>A0A7K1T8S5_9ACTN</name>
<dbReference type="SUPFAM" id="SSF46894">
    <property type="entry name" value="C-terminal effector domain of the bipartite response regulators"/>
    <property type="match status" value="1"/>
</dbReference>
<dbReference type="PRINTS" id="PR00038">
    <property type="entry name" value="HTHLUXR"/>
</dbReference>
<feature type="transmembrane region" description="Helical" evidence="4">
    <location>
        <begin position="112"/>
        <end position="132"/>
    </location>
</feature>
<dbReference type="GO" id="GO:0003677">
    <property type="term" value="F:DNA binding"/>
    <property type="evidence" value="ECO:0007669"/>
    <property type="project" value="UniProtKB-KW"/>
</dbReference>
<dbReference type="InterPro" id="IPR000792">
    <property type="entry name" value="Tscrpt_reg_LuxR_C"/>
</dbReference>
<feature type="transmembrane region" description="Helical" evidence="4">
    <location>
        <begin position="12"/>
        <end position="33"/>
    </location>
</feature>
<feature type="transmembrane region" description="Helical" evidence="4">
    <location>
        <begin position="337"/>
        <end position="356"/>
    </location>
</feature>
<accession>A0A7K1T8S5</accession>
<feature type="transmembrane region" description="Helical" evidence="4">
    <location>
        <begin position="280"/>
        <end position="300"/>
    </location>
</feature>
<keyword evidence="4" id="KW-0812">Transmembrane</keyword>
<feature type="transmembrane region" description="Helical" evidence="4">
    <location>
        <begin position="170"/>
        <end position="188"/>
    </location>
</feature>
<feature type="transmembrane region" description="Helical" evidence="4">
    <location>
        <begin position="216"/>
        <end position="239"/>
    </location>
</feature>
<feature type="transmembrane region" description="Helical" evidence="4">
    <location>
        <begin position="53"/>
        <end position="72"/>
    </location>
</feature>
<dbReference type="Pfam" id="PF00196">
    <property type="entry name" value="GerE"/>
    <property type="match status" value="1"/>
</dbReference>
<evidence type="ECO:0000256" key="4">
    <source>
        <dbReference type="SAM" id="Phobius"/>
    </source>
</evidence>
<dbReference type="PANTHER" id="PTHR44688">
    <property type="entry name" value="DNA-BINDING TRANSCRIPTIONAL ACTIVATOR DEVR_DOSR"/>
    <property type="match status" value="1"/>
</dbReference>
<feature type="domain" description="HTH luxR-type" evidence="5">
    <location>
        <begin position="419"/>
        <end position="484"/>
    </location>
</feature>
<comment type="caution">
    <text evidence="6">The sequence shown here is derived from an EMBL/GenBank/DDBJ whole genome shotgun (WGS) entry which is preliminary data.</text>
</comment>
<gene>
    <name evidence="6" type="ORF">GO707_11270</name>
</gene>
<protein>
    <recommendedName>
        <fullName evidence="5">HTH luxR-type domain-containing protein</fullName>
    </recommendedName>
</protein>
<dbReference type="EMBL" id="WPOO01000029">
    <property type="protein sequence ID" value="MVN59800.1"/>
    <property type="molecule type" value="Genomic_DNA"/>
</dbReference>
<keyword evidence="4" id="KW-1133">Transmembrane helix</keyword>
<evidence type="ECO:0000259" key="5">
    <source>
        <dbReference type="PROSITE" id="PS50043"/>
    </source>
</evidence>
<evidence type="ECO:0000313" key="6">
    <source>
        <dbReference type="EMBL" id="MVN59800.1"/>
    </source>
</evidence>
<reference evidence="6 7" key="1">
    <citation type="submission" date="2019-11" db="EMBL/GenBank/DDBJ databases">
        <title>Whole genome shotgun sequencing (WGS) data from Adlercreutzia equolifaciens ResAG-91, Eggerthella lenta MRI-F36, MRI-F37, MRI-F40, ResAG-49, ResAG-88, ResAG-121, ResAG-145, and Gordonibacter sp. ResAG-5, ResAG-26, ResAG-43, ResAG-50, ResAG-59.</title>
        <authorList>
            <person name="Stoll D.A."/>
            <person name="Danylec N."/>
            <person name="Franz C.M.A.P."/>
            <person name="Huch M."/>
        </authorList>
    </citation>
    <scope>NUCLEOTIDE SEQUENCE [LARGE SCALE GENOMIC DNA]</scope>
    <source>
        <strain evidence="6 7">ResAG-91</strain>
    </source>
</reference>
<evidence type="ECO:0000256" key="3">
    <source>
        <dbReference type="ARBA" id="ARBA00023163"/>
    </source>
</evidence>
<dbReference type="InterPro" id="IPR036388">
    <property type="entry name" value="WH-like_DNA-bd_sf"/>
</dbReference>
<feature type="transmembrane region" description="Helical" evidence="4">
    <location>
        <begin position="251"/>
        <end position="268"/>
    </location>
</feature>
<dbReference type="RefSeq" id="WP_114540578.1">
    <property type="nucleotide sequence ID" value="NZ_JARFIT010000002.1"/>
</dbReference>
<proteinExistence type="predicted"/>
<dbReference type="PROSITE" id="PS50043">
    <property type="entry name" value="HTH_LUXR_2"/>
    <property type="match status" value="1"/>
</dbReference>
<dbReference type="GO" id="GO:0006355">
    <property type="term" value="P:regulation of DNA-templated transcription"/>
    <property type="evidence" value="ECO:0007669"/>
    <property type="project" value="InterPro"/>
</dbReference>
<feature type="transmembrane region" description="Helical" evidence="4">
    <location>
        <begin position="306"/>
        <end position="325"/>
    </location>
</feature>
<dbReference type="AlphaFoldDB" id="A0A7K1T8S5"/>
<dbReference type="Gene3D" id="1.10.10.10">
    <property type="entry name" value="Winged helix-like DNA-binding domain superfamily/Winged helix DNA-binding domain"/>
    <property type="match status" value="1"/>
</dbReference>
<feature type="transmembrane region" description="Helical" evidence="4">
    <location>
        <begin position="84"/>
        <end position="106"/>
    </location>
</feature>
<dbReference type="SMART" id="SM00421">
    <property type="entry name" value="HTH_LUXR"/>
    <property type="match status" value="1"/>
</dbReference>
<dbReference type="PANTHER" id="PTHR44688:SF16">
    <property type="entry name" value="DNA-BINDING TRANSCRIPTIONAL ACTIVATOR DEVR_DOSR"/>
    <property type="match status" value="1"/>
</dbReference>
<feature type="transmembrane region" description="Helical" evidence="4">
    <location>
        <begin position="368"/>
        <end position="389"/>
    </location>
</feature>
<keyword evidence="3" id="KW-0804">Transcription</keyword>
<dbReference type="InterPro" id="IPR016032">
    <property type="entry name" value="Sig_transdc_resp-reg_C-effctor"/>
</dbReference>
<dbReference type="Proteomes" id="UP000488839">
    <property type="component" value="Unassembled WGS sequence"/>
</dbReference>
<keyword evidence="1" id="KW-0805">Transcription regulation</keyword>
<dbReference type="CDD" id="cd06170">
    <property type="entry name" value="LuxR_C_like"/>
    <property type="match status" value="1"/>
</dbReference>
<feature type="transmembrane region" description="Helical" evidence="4">
    <location>
        <begin position="144"/>
        <end position="164"/>
    </location>
</feature>
<sequence>MAEQPEDKEARITLPISASSALLAMGFGLWWAWTDSFYLASPGASPSATSMIPSERCFISLGCGLALIALLLKQRRQKERAPRGIVWASALCMSVLPFIARVIPLYTEESSWRVLLLLVAGFASAPLFLEWLSKIAGNSDEPSLIVPLALVVDVAVNGLAYLLGATLPSAKYAVLQLVLPLVSAVVFAKTKPISSGNKPYAQTIAKEHAPHGATPWILLAGSLLFAFDFALLLECISSIPESASALQSLRLLGPLASAALFITIENILHKRGSLSWGLKFIVTPSLAMGFLALPVIGFQVPAISCTITWIGIDYFVLTFFTLLCQIIRRVQIPARPLLAQGIASNCIGLALGAFAGKAICMMANPSPLLFSIIALIVVTSIIWIAFWMIDDRKVDTLWGLDKKPAQLVHDERICQCCDAITATYGLTPREHEIIVMLAHNRTVSDIAGDLIISVRTVNTHMNNIYRKLDIHSRNELSDLLRSTQGDVR</sequence>
<evidence type="ECO:0000256" key="1">
    <source>
        <dbReference type="ARBA" id="ARBA00023015"/>
    </source>
</evidence>
<keyword evidence="4" id="KW-0472">Membrane</keyword>
<evidence type="ECO:0000256" key="2">
    <source>
        <dbReference type="ARBA" id="ARBA00023125"/>
    </source>
</evidence>
<keyword evidence="2" id="KW-0238">DNA-binding</keyword>
<keyword evidence="7" id="KW-1185">Reference proteome</keyword>
<evidence type="ECO:0000313" key="7">
    <source>
        <dbReference type="Proteomes" id="UP000488839"/>
    </source>
</evidence>